<dbReference type="CDD" id="cd03785">
    <property type="entry name" value="GT28_MurG"/>
    <property type="match status" value="1"/>
</dbReference>
<keyword evidence="9 10" id="KW-0961">Cell wall biogenesis/degradation</keyword>
<dbReference type="GO" id="GO:0050511">
    <property type="term" value="F:undecaprenyldiphospho-muramoylpentapeptide beta-N-acetylglucosaminyltransferase activity"/>
    <property type="evidence" value="ECO:0007669"/>
    <property type="project" value="UniProtKB-UniRule"/>
</dbReference>
<evidence type="ECO:0000256" key="2">
    <source>
        <dbReference type="ARBA" id="ARBA00022618"/>
    </source>
</evidence>
<comment type="catalytic activity">
    <reaction evidence="10">
        <text>di-trans,octa-cis-undecaprenyl diphospho-N-acetyl-alpha-D-muramoyl-L-alanyl-D-glutamyl-meso-2,6-diaminopimeloyl-D-alanyl-D-alanine + UDP-N-acetyl-alpha-D-glucosamine = di-trans,octa-cis-undecaprenyl diphospho-[N-acetyl-alpha-D-glucosaminyl-(1-&gt;4)]-N-acetyl-alpha-D-muramoyl-L-alanyl-D-glutamyl-meso-2,6-diaminopimeloyl-D-alanyl-D-alanine + UDP + H(+)</text>
        <dbReference type="Rhea" id="RHEA:31227"/>
        <dbReference type="ChEBI" id="CHEBI:15378"/>
        <dbReference type="ChEBI" id="CHEBI:57705"/>
        <dbReference type="ChEBI" id="CHEBI:58223"/>
        <dbReference type="ChEBI" id="CHEBI:61387"/>
        <dbReference type="ChEBI" id="CHEBI:61388"/>
        <dbReference type="EC" id="2.4.1.227"/>
    </reaction>
</comment>
<accession>A0A1I3V521</accession>
<dbReference type="Gene3D" id="3.40.50.2000">
    <property type="entry name" value="Glycogen Phosphorylase B"/>
    <property type="match status" value="2"/>
</dbReference>
<evidence type="ECO:0000256" key="5">
    <source>
        <dbReference type="ARBA" id="ARBA00022960"/>
    </source>
</evidence>
<dbReference type="GO" id="GO:0005886">
    <property type="term" value="C:plasma membrane"/>
    <property type="evidence" value="ECO:0007669"/>
    <property type="project" value="UniProtKB-SubCell"/>
</dbReference>
<dbReference type="InterPro" id="IPR007235">
    <property type="entry name" value="Glyco_trans_28_C"/>
</dbReference>
<dbReference type="SUPFAM" id="SSF53756">
    <property type="entry name" value="UDP-Glycosyltransferase/glycogen phosphorylase"/>
    <property type="match status" value="1"/>
</dbReference>
<evidence type="ECO:0000259" key="11">
    <source>
        <dbReference type="Pfam" id="PF03033"/>
    </source>
</evidence>
<feature type="binding site" evidence="10">
    <location>
        <position position="166"/>
    </location>
    <ligand>
        <name>UDP-N-acetyl-alpha-D-glucosamine</name>
        <dbReference type="ChEBI" id="CHEBI:57705"/>
    </ligand>
</feature>
<evidence type="ECO:0000256" key="10">
    <source>
        <dbReference type="HAMAP-Rule" id="MF_00033"/>
    </source>
</evidence>
<dbReference type="Proteomes" id="UP000198635">
    <property type="component" value="Unassembled WGS sequence"/>
</dbReference>
<feature type="binding site" evidence="10">
    <location>
        <position position="189"/>
    </location>
    <ligand>
        <name>UDP-N-acetyl-alpha-D-glucosamine</name>
        <dbReference type="ChEBI" id="CHEBI:57705"/>
    </ligand>
</feature>
<keyword evidence="4 10" id="KW-0808">Transferase</keyword>
<dbReference type="EMBL" id="FORX01000009">
    <property type="protein sequence ID" value="SFJ90089.1"/>
    <property type="molecule type" value="Genomic_DNA"/>
</dbReference>
<protein>
    <recommendedName>
        <fullName evidence="10">UDP-N-acetylglucosamine--N-acetylmuramyl-(pentapeptide) pyrophosphoryl-undecaprenol N-acetylglucosamine transferase</fullName>
        <ecNumber evidence="10">2.4.1.227</ecNumber>
    </recommendedName>
    <alternativeName>
        <fullName evidence="10">Undecaprenyl-PP-MurNAc-pentapeptide-UDPGlcNAc GlcNAc transferase</fullName>
    </alternativeName>
</protein>
<dbReference type="InterPro" id="IPR004276">
    <property type="entry name" value="GlycoTrans_28_N"/>
</dbReference>
<dbReference type="InterPro" id="IPR006009">
    <property type="entry name" value="GlcNAc_MurG"/>
</dbReference>
<evidence type="ECO:0000256" key="7">
    <source>
        <dbReference type="ARBA" id="ARBA00023136"/>
    </source>
</evidence>
<evidence type="ECO:0000256" key="3">
    <source>
        <dbReference type="ARBA" id="ARBA00022676"/>
    </source>
</evidence>
<dbReference type="GO" id="GO:0008360">
    <property type="term" value="P:regulation of cell shape"/>
    <property type="evidence" value="ECO:0007669"/>
    <property type="project" value="UniProtKB-KW"/>
</dbReference>
<dbReference type="PANTHER" id="PTHR21015">
    <property type="entry name" value="UDP-N-ACETYLGLUCOSAMINE--N-ACETYLMURAMYL-(PENTAPEPTIDE) PYROPHOSPHORYL-UNDECAPRENOL N-ACETYLGLUCOSAMINE TRANSFERASE 1"/>
    <property type="match status" value="1"/>
</dbReference>
<dbReference type="GO" id="GO:0051301">
    <property type="term" value="P:cell division"/>
    <property type="evidence" value="ECO:0007669"/>
    <property type="project" value="UniProtKB-KW"/>
</dbReference>
<reference evidence="14" key="1">
    <citation type="submission" date="2016-10" db="EMBL/GenBank/DDBJ databases">
        <authorList>
            <person name="Varghese N."/>
            <person name="Submissions S."/>
        </authorList>
    </citation>
    <scope>NUCLEOTIDE SEQUENCE [LARGE SCALE GENOMIC DNA]</scope>
    <source>
        <strain evidence="14">DSM 5918</strain>
    </source>
</reference>
<gene>
    <name evidence="10" type="primary">murG</name>
    <name evidence="13" type="ORF">SAMN04488082_10953</name>
</gene>
<dbReference type="GO" id="GO:0009252">
    <property type="term" value="P:peptidoglycan biosynthetic process"/>
    <property type="evidence" value="ECO:0007669"/>
    <property type="project" value="UniProtKB-UniRule"/>
</dbReference>
<keyword evidence="1 10" id="KW-1003">Cell membrane</keyword>
<feature type="binding site" evidence="10">
    <location>
        <position position="242"/>
    </location>
    <ligand>
        <name>UDP-N-acetyl-alpha-D-glucosamine</name>
        <dbReference type="ChEBI" id="CHEBI:57705"/>
    </ligand>
</feature>
<keyword evidence="8 10" id="KW-0131">Cell cycle</keyword>
<dbReference type="GO" id="GO:0051991">
    <property type="term" value="F:UDP-N-acetyl-D-glucosamine:N-acetylmuramoyl-L-alanyl-D-glutamyl-meso-2,6-diaminopimelyl-D-alanyl-D-alanine-diphosphoundecaprenol 4-beta-N-acetylglucosaminlytransferase activity"/>
    <property type="evidence" value="ECO:0007669"/>
    <property type="project" value="RHEA"/>
</dbReference>
<feature type="binding site" evidence="10">
    <location>
        <position position="287"/>
    </location>
    <ligand>
        <name>UDP-N-acetyl-alpha-D-glucosamine</name>
        <dbReference type="ChEBI" id="CHEBI:57705"/>
    </ligand>
</feature>
<evidence type="ECO:0000256" key="6">
    <source>
        <dbReference type="ARBA" id="ARBA00022984"/>
    </source>
</evidence>
<keyword evidence="3 10" id="KW-0328">Glycosyltransferase</keyword>
<comment type="similarity">
    <text evidence="10">Belongs to the glycosyltransferase 28 family. MurG subfamily.</text>
</comment>
<feature type="binding site" evidence="10">
    <location>
        <begin position="11"/>
        <end position="13"/>
    </location>
    <ligand>
        <name>UDP-N-acetyl-alpha-D-glucosamine</name>
        <dbReference type="ChEBI" id="CHEBI:57705"/>
    </ligand>
</feature>
<dbReference type="UniPathway" id="UPA00219"/>
<feature type="binding site" evidence="10">
    <location>
        <position position="124"/>
    </location>
    <ligand>
        <name>UDP-N-acetyl-alpha-D-glucosamine</name>
        <dbReference type="ChEBI" id="CHEBI:57705"/>
    </ligand>
</feature>
<dbReference type="GO" id="GO:0071555">
    <property type="term" value="P:cell wall organization"/>
    <property type="evidence" value="ECO:0007669"/>
    <property type="project" value="UniProtKB-KW"/>
</dbReference>
<organism evidence="13 14">
    <name type="scientific">Desulfomicrobium apsheronum</name>
    <dbReference type="NCBI Taxonomy" id="52560"/>
    <lineage>
        <taxon>Bacteria</taxon>
        <taxon>Pseudomonadati</taxon>
        <taxon>Thermodesulfobacteriota</taxon>
        <taxon>Desulfovibrionia</taxon>
        <taxon>Desulfovibrionales</taxon>
        <taxon>Desulfomicrobiaceae</taxon>
        <taxon>Desulfomicrobium</taxon>
    </lineage>
</organism>
<dbReference type="NCBIfam" id="TIGR01133">
    <property type="entry name" value="murG"/>
    <property type="match status" value="1"/>
</dbReference>
<keyword evidence="2 10" id="KW-0132">Cell division</keyword>
<keyword evidence="14" id="KW-1185">Reference proteome</keyword>
<evidence type="ECO:0000256" key="4">
    <source>
        <dbReference type="ARBA" id="ARBA00022679"/>
    </source>
</evidence>
<dbReference type="STRING" id="52560.SAMN04488082_10953"/>
<comment type="subcellular location">
    <subcellularLocation>
        <location evidence="10">Cell membrane</location>
        <topology evidence="10">Peripheral membrane protein</topology>
        <orientation evidence="10">Cytoplasmic side</orientation>
    </subcellularLocation>
</comment>
<comment type="function">
    <text evidence="10">Cell wall formation. Catalyzes the transfer of a GlcNAc subunit on undecaprenyl-pyrophosphoryl-MurNAc-pentapeptide (lipid intermediate I) to form undecaprenyl-pyrophosphoryl-MurNAc-(pentapeptide)GlcNAc (lipid intermediate II).</text>
</comment>
<feature type="domain" description="Glycosyl transferase family 28 C-terminal" evidence="12">
    <location>
        <begin position="183"/>
        <end position="344"/>
    </location>
</feature>
<keyword evidence="6 10" id="KW-0573">Peptidoglycan synthesis</keyword>
<evidence type="ECO:0000256" key="8">
    <source>
        <dbReference type="ARBA" id="ARBA00023306"/>
    </source>
</evidence>
<feature type="domain" description="Glycosyltransferase family 28 N-terminal" evidence="11">
    <location>
        <begin position="5"/>
        <end position="142"/>
    </location>
</feature>
<comment type="pathway">
    <text evidence="10">Cell wall biogenesis; peptidoglycan biosynthesis.</text>
</comment>
<evidence type="ECO:0000313" key="14">
    <source>
        <dbReference type="Proteomes" id="UP000198635"/>
    </source>
</evidence>
<sequence length="363" mass="39237">MKRLILTTGGTGGHIFPALAVAESVRASVPDCEILFVGSERGPEGEWARKSGLPFVALPAQGVLGRGIKSAATALWLGRSLLKSWRLLREFKPDVVLGLGGYAGFSCPLAASLMGIPSAIHEQNSVPGVTNRVLARRVDRVLVSFADMEGPVFGGPKAVVTGNPVRAEIRALREERRMPGRNILIVGGSQGASALNGFVVRELDRLKALGLGIWHQTGKDEFEAIREVYAQKYPAARVEPFISDMHEAYRFADLVICRAGATTIAELTVAGKPSILVPFPYATHDHQLRNARSLEKVGAALVIQQRQLDELNLSSVVGDLFQMPENLARMARAVRDAGIPDAGDRVVAQLQDLASSKTRRVRR</sequence>
<comment type="caution">
    <text evidence="10">Lacks conserved residue(s) required for the propagation of feature annotation.</text>
</comment>
<name>A0A1I3V521_9BACT</name>
<dbReference type="HAMAP" id="MF_00033">
    <property type="entry name" value="MurG"/>
    <property type="match status" value="1"/>
</dbReference>
<dbReference type="OrthoDB" id="9808936at2"/>
<evidence type="ECO:0000313" key="13">
    <source>
        <dbReference type="EMBL" id="SFJ90089.1"/>
    </source>
</evidence>
<evidence type="ECO:0000256" key="1">
    <source>
        <dbReference type="ARBA" id="ARBA00022475"/>
    </source>
</evidence>
<dbReference type="EC" id="2.4.1.227" evidence="10"/>
<dbReference type="RefSeq" id="WP_092374939.1">
    <property type="nucleotide sequence ID" value="NZ_FORX01000009.1"/>
</dbReference>
<dbReference type="GO" id="GO:0005975">
    <property type="term" value="P:carbohydrate metabolic process"/>
    <property type="evidence" value="ECO:0007669"/>
    <property type="project" value="InterPro"/>
</dbReference>
<dbReference type="Pfam" id="PF04101">
    <property type="entry name" value="Glyco_tran_28_C"/>
    <property type="match status" value="1"/>
</dbReference>
<dbReference type="AlphaFoldDB" id="A0A1I3V521"/>
<keyword evidence="5 10" id="KW-0133">Cell shape</keyword>
<keyword evidence="7 10" id="KW-0472">Membrane</keyword>
<proteinExistence type="inferred from homology"/>
<dbReference type="Pfam" id="PF03033">
    <property type="entry name" value="Glyco_transf_28"/>
    <property type="match status" value="1"/>
</dbReference>
<evidence type="ECO:0000259" key="12">
    <source>
        <dbReference type="Pfam" id="PF04101"/>
    </source>
</evidence>
<evidence type="ECO:0000256" key="9">
    <source>
        <dbReference type="ARBA" id="ARBA00023316"/>
    </source>
</evidence>
<dbReference type="PANTHER" id="PTHR21015:SF22">
    <property type="entry name" value="GLYCOSYLTRANSFERASE"/>
    <property type="match status" value="1"/>
</dbReference>